<evidence type="ECO:0000256" key="1">
    <source>
        <dbReference type="ARBA" id="ARBA00022679"/>
    </source>
</evidence>
<dbReference type="Gene3D" id="3.60.40.10">
    <property type="entry name" value="PPM-type phosphatase domain"/>
    <property type="match status" value="1"/>
</dbReference>
<dbReference type="Gene3D" id="3.30.200.20">
    <property type="entry name" value="Phosphorylase Kinase, domain 1"/>
    <property type="match status" value="1"/>
</dbReference>
<dbReference type="InterPro" id="IPR008266">
    <property type="entry name" value="Tyr_kinase_AS"/>
</dbReference>
<sequence>MSAALRVTIGQHSDKGRKAINQDFHGACVPATRQLDTKGIAIALADGISSSAVAHVASAAAVRSFLEDYYATAQAWTVKKAAQRVLMATNSWLHAQTRSSPYRYDRDRGYVCTLSALVLKGCRAHLFHVGDSRIYRLRGQELEQLTQDHRVYVTREQSYLGRALGLDAHLDIDYLSLALEVGDVFLLATDGVYEYLDAATLIAALATGEDLDALAQQLVTAAFRRGSPDNLTLQLVRIEALPAQDAEAVRQQIAEWPLPPLLDTGRDFDGYRILRELHASARSHVYLAEDRDSGARLVLKIPPPSLRDDAAHLERLLLEEWIARRIDNPHVLKAAAQPRPHHFLYVTFEYLEGQSLRQWLLDHPRPPLETVRGIVEQIAKGLRAFHRLEMLHQDLRPDNVIIDAHGTVKIIDFGAVRVAGLLETAAPLAGEAILGTEQYTAPEYFLGENGSLRSDLYSLGVITYEMLSGRLPYGTAVPGARTPAAQRRLRYRSVLDEQREIPAWLDATLRKAVQPNPQLRYADVAEFVHDLRRPNAEFLRATRPALIERHPAAFWKGVSALLAVLIVLLLVGGHLRG</sequence>
<evidence type="ECO:0000256" key="4">
    <source>
        <dbReference type="ARBA" id="ARBA00022840"/>
    </source>
</evidence>
<dbReference type="Gene3D" id="1.10.510.10">
    <property type="entry name" value="Transferase(Phosphotransferase) domain 1"/>
    <property type="match status" value="1"/>
</dbReference>
<feature type="domain" description="PPM-type phosphatase" evidence="7">
    <location>
        <begin position="8"/>
        <end position="238"/>
    </location>
</feature>
<dbReference type="EMBL" id="QGTJ01000004">
    <property type="protein sequence ID" value="PWV62260.1"/>
    <property type="molecule type" value="Genomic_DNA"/>
</dbReference>
<evidence type="ECO:0000313" key="9">
    <source>
        <dbReference type="Proteomes" id="UP000246569"/>
    </source>
</evidence>
<dbReference type="GO" id="GO:0005524">
    <property type="term" value="F:ATP binding"/>
    <property type="evidence" value="ECO:0007669"/>
    <property type="project" value="UniProtKB-KW"/>
</dbReference>
<dbReference type="PROSITE" id="PS00109">
    <property type="entry name" value="PROTEIN_KINASE_TYR"/>
    <property type="match status" value="1"/>
</dbReference>
<keyword evidence="9" id="KW-1185">Reference proteome</keyword>
<dbReference type="AlphaFoldDB" id="A0A317MWC5"/>
<dbReference type="Proteomes" id="UP000246569">
    <property type="component" value="Unassembled WGS sequence"/>
</dbReference>
<dbReference type="InterPro" id="IPR036457">
    <property type="entry name" value="PPM-type-like_dom_sf"/>
</dbReference>
<organism evidence="8 9">
    <name type="scientific">Plasticicumulans acidivorans</name>
    <dbReference type="NCBI Taxonomy" id="886464"/>
    <lineage>
        <taxon>Bacteria</taxon>
        <taxon>Pseudomonadati</taxon>
        <taxon>Pseudomonadota</taxon>
        <taxon>Gammaproteobacteria</taxon>
        <taxon>Candidatus Competibacteraceae</taxon>
        <taxon>Plasticicumulans</taxon>
    </lineage>
</organism>
<keyword evidence="5" id="KW-0812">Transmembrane</keyword>
<comment type="caution">
    <text evidence="8">The sequence shown here is derived from an EMBL/GenBank/DDBJ whole genome shotgun (WGS) entry which is preliminary data.</text>
</comment>
<evidence type="ECO:0000256" key="2">
    <source>
        <dbReference type="ARBA" id="ARBA00022741"/>
    </source>
</evidence>
<dbReference type="PANTHER" id="PTHR43289">
    <property type="entry name" value="MITOGEN-ACTIVATED PROTEIN KINASE KINASE KINASE 20-RELATED"/>
    <property type="match status" value="1"/>
</dbReference>
<keyword evidence="3 8" id="KW-0418">Kinase</keyword>
<dbReference type="Pfam" id="PF00069">
    <property type="entry name" value="Pkinase"/>
    <property type="match status" value="1"/>
</dbReference>
<dbReference type="PROSITE" id="PS51746">
    <property type="entry name" value="PPM_2"/>
    <property type="match status" value="1"/>
</dbReference>
<dbReference type="RefSeq" id="WP_110018098.1">
    <property type="nucleotide sequence ID" value="NZ_QGTJ01000004.1"/>
</dbReference>
<keyword evidence="5" id="KW-0472">Membrane</keyword>
<dbReference type="InterPro" id="IPR011009">
    <property type="entry name" value="Kinase-like_dom_sf"/>
</dbReference>
<keyword evidence="5" id="KW-1133">Transmembrane helix</keyword>
<dbReference type="SUPFAM" id="SSF56112">
    <property type="entry name" value="Protein kinase-like (PK-like)"/>
    <property type="match status" value="1"/>
</dbReference>
<evidence type="ECO:0000256" key="5">
    <source>
        <dbReference type="SAM" id="Phobius"/>
    </source>
</evidence>
<dbReference type="Pfam" id="PF13672">
    <property type="entry name" value="PP2C_2"/>
    <property type="match status" value="1"/>
</dbReference>
<accession>A0A317MWC5</accession>
<proteinExistence type="predicted"/>
<protein>
    <submittedName>
        <fullName evidence="8">Serine/threonine protein kinase</fullName>
    </submittedName>
</protein>
<dbReference type="PROSITE" id="PS50011">
    <property type="entry name" value="PROTEIN_KINASE_DOM"/>
    <property type="match status" value="1"/>
</dbReference>
<keyword evidence="8" id="KW-0723">Serine/threonine-protein kinase</keyword>
<dbReference type="SUPFAM" id="SSF81606">
    <property type="entry name" value="PP2C-like"/>
    <property type="match status" value="1"/>
</dbReference>
<keyword evidence="1" id="KW-0808">Transferase</keyword>
<feature type="domain" description="Protein kinase" evidence="6">
    <location>
        <begin position="271"/>
        <end position="532"/>
    </location>
</feature>
<dbReference type="InterPro" id="IPR000719">
    <property type="entry name" value="Prot_kinase_dom"/>
</dbReference>
<feature type="transmembrane region" description="Helical" evidence="5">
    <location>
        <begin position="553"/>
        <end position="571"/>
    </location>
</feature>
<keyword evidence="2" id="KW-0547">Nucleotide-binding</keyword>
<name>A0A317MWC5_9GAMM</name>
<gene>
    <name evidence="8" type="ORF">C7443_10454</name>
</gene>
<dbReference type="SMART" id="SM00331">
    <property type="entry name" value="PP2C_SIG"/>
    <property type="match status" value="1"/>
</dbReference>
<keyword evidence="4" id="KW-0067">ATP-binding</keyword>
<dbReference type="PANTHER" id="PTHR43289:SF6">
    <property type="entry name" value="SERINE_THREONINE-PROTEIN KINASE NEKL-3"/>
    <property type="match status" value="1"/>
</dbReference>
<dbReference type="CDD" id="cd00143">
    <property type="entry name" value="PP2Cc"/>
    <property type="match status" value="1"/>
</dbReference>
<dbReference type="GO" id="GO:0004674">
    <property type="term" value="F:protein serine/threonine kinase activity"/>
    <property type="evidence" value="ECO:0007669"/>
    <property type="project" value="UniProtKB-KW"/>
</dbReference>
<dbReference type="SMART" id="SM00332">
    <property type="entry name" value="PP2Cc"/>
    <property type="match status" value="1"/>
</dbReference>
<reference evidence="8 9" key="1">
    <citation type="submission" date="2018-05" db="EMBL/GenBank/DDBJ databases">
        <title>Genomic Encyclopedia of Type Strains, Phase IV (KMG-IV): sequencing the most valuable type-strain genomes for metagenomic binning, comparative biology and taxonomic classification.</title>
        <authorList>
            <person name="Goeker M."/>
        </authorList>
    </citation>
    <scope>NUCLEOTIDE SEQUENCE [LARGE SCALE GENOMIC DNA]</scope>
    <source>
        <strain evidence="8 9">DSM 23606</strain>
    </source>
</reference>
<dbReference type="InterPro" id="IPR001932">
    <property type="entry name" value="PPM-type_phosphatase-like_dom"/>
</dbReference>
<dbReference type="CDD" id="cd14014">
    <property type="entry name" value="STKc_PknB_like"/>
    <property type="match status" value="1"/>
</dbReference>
<evidence type="ECO:0000259" key="7">
    <source>
        <dbReference type="PROSITE" id="PS51746"/>
    </source>
</evidence>
<evidence type="ECO:0000259" key="6">
    <source>
        <dbReference type="PROSITE" id="PS50011"/>
    </source>
</evidence>
<evidence type="ECO:0000256" key="3">
    <source>
        <dbReference type="ARBA" id="ARBA00022777"/>
    </source>
</evidence>
<evidence type="ECO:0000313" key="8">
    <source>
        <dbReference type="EMBL" id="PWV62260.1"/>
    </source>
</evidence>
<dbReference type="OrthoDB" id="9801841at2"/>